<dbReference type="AlphaFoldDB" id="A0A1G8NNE4"/>
<dbReference type="Pfam" id="PF08281">
    <property type="entry name" value="Sigma70_r4_2"/>
    <property type="match status" value="1"/>
</dbReference>
<dbReference type="PANTHER" id="PTHR47756">
    <property type="entry name" value="BLL6612 PROTEIN-RELATED"/>
    <property type="match status" value="1"/>
</dbReference>
<dbReference type="PANTHER" id="PTHR47756:SF2">
    <property type="entry name" value="BLL6612 PROTEIN"/>
    <property type="match status" value="1"/>
</dbReference>
<dbReference type="Pfam" id="PF20239">
    <property type="entry name" value="DUF6596"/>
    <property type="match status" value="1"/>
</dbReference>
<dbReference type="GO" id="GO:0016987">
    <property type="term" value="F:sigma factor activity"/>
    <property type="evidence" value="ECO:0007669"/>
    <property type="project" value="InterPro"/>
</dbReference>
<dbReference type="SUPFAM" id="SSF88659">
    <property type="entry name" value="Sigma3 and sigma4 domains of RNA polymerase sigma factors"/>
    <property type="match status" value="1"/>
</dbReference>
<protein>
    <submittedName>
        <fullName evidence="4">RNA polymerase sigma-70 factor, ECF subfamily</fullName>
    </submittedName>
</protein>
<dbReference type="InterPro" id="IPR013249">
    <property type="entry name" value="RNA_pol_sigma70_r4_t2"/>
</dbReference>
<evidence type="ECO:0000259" key="3">
    <source>
        <dbReference type="Pfam" id="PF20239"/>
    </source>
</evidence>
<dbReference type="InterPro" id="IPR046531">
    <property type="entry name" value="DUF6596"/>
</dbReference>
<dbReference type="SUPFAM" id="SSF48452">
    <property type="entry name" value="TPR-like"/>
    <property type="match status" value="1"/>
</dbReference>
<dbReference type="EMBL" id="FNES01000001">
    <property type="protein sequence ID" value="SDI81637.1"/>
    <property type="molecule type" value="Genomic_DNA"/>
</dbReference>
<dbReference type="Proteomes" id="UP000198525">
    <property type="component" value="Unassembled WGS sequence"/>
</dbReference>
<dbReference type="InterPro" id="IPR013324">
    <property type="entry name" value="RNA_pol_sigma_r3/r4-like"/>
</dbReference>
<feature type="domain" description="DUF6596" evidence="3">
    <location>
        <begin position="176"/>
        <end position="275"/>
    </location>
</feature>
<dbReference type="InterPro" id="IPR013325">
    <property type="entry name" value="RNA_pol_sigma_r2"/>
</dbReference>
<accession>A0A1G8NNE4</accession>
<dbReference type="Gene3D" id="1.10.10.10">
    <property type="entry name" value="Winged helix-like DNA-binding domain superfamily/Winged helix DNA-binding domain"/>
    <property type="match status" value="1"/>
</dbReference>
<dbReference type="RefSeq" id="WP_089682488.1">
    <property type="nucleotide sequence ID" value="NZ_FNES01000001.1"/>
</dbReference>
<dbReference type="SUPFAM" id="SSF88946">
    <property type="entry name" value="Sigma2 domain of RNA polymerase sigma factors"/>
    <property type="match status" value="1"/>
</dbReference>
<dbReference type="Pfam" id="PF04542">
    <property type="entry name" value="Sigma70_r2"/>
    <property type="match status" value="1"/>
</dbReference>
<keyword evidence="5" id="KW-1185">Reference proteome</keyword>
<dbReference type="GO" id="GO:0003677">
    <property type="term" value="F:DNA binding"/>
    <property type="evidence" value="ECO:0007669"/>
    <property type="project" value="InterPro"/>
</dbReference>
<organism evidence="4 5">
    <name type="scientific">Billgrantia gudaonensis</name>
    <dbReference type="NCBI Taxonomy" id="376427"/>
    <lineage>
        <taxon>Bacteria</taxon>
        <taxon>Pseudomonadati</taxon>
        <taxon>Pseudomonadota</taxon>
        <taxon>Gammaproteobacteria</taxon>
        <taxon>Oceanospirillales</taxon>
        <taxon>Halomonadaceae</taxon>
        <taxon>Billgrantia</taxon>
    </lineage>
</organism>
<evidence type="ECO:0000313" key="4">
    <source>
        <dbReference type="EMBL" id="SDI81637.1"/>
    </source>
</evidence>
<dbReference type="OrthoDB" id="9780299at2"/>
<proteinExistence type="predicted"/>
<dbReference type="GO" id="GO:0006352">
    <property type="term" value="P:DNA-templated transcription initiation"/>
    <property type="evidence" value="ECO:0007669"/>
    <property type="project" value="InterPro"/>
</dbReference>
<feature type="domain" description="RNA polymerase sigma-70 region 2" evidence="1">
    <location>
        <begin position="10"/>
        <end position="76"/>
    </location>
</feature>
<sequence length="409" mass="46480">MNREPDIERLYQQHSRRVLATLIRLLGDFDMAEEAMQEAFMAAVQQWPEQGMPDNPAAWLIRTGQRRGIDQIRRRQTTRQHAHLVVPEEPVASLDERSIQHDPLRLLFTCCHPSLALDERVALTLREMCALTTEQVARALLLKPATLAQRIVRAKRKLSDAGIPYEVPDARELPERLPDVLRVIYLVFNEGYSRTAGESLLDVSLSGEAMELAEALARLLPRGEVFGLQALMRLHDARRDARQGPDGELIPLEEQDRSRWDRQRIREGLLGLERALALSPTGPYTLQASIAAEHARSPSAEATDWARIVKLYEALYQQQPSPVIALNRAVALAMRDGPQVGLRQLETLEGHKAIVNYHLFHAARGDLHRRAGQPREARIAYERALALSVQEPERRFLERRLGELDQPER</sequence>
<dbReference type="InterPro" id="IPR011990">
    <property type="entry name" value="TPR-like_helical_dom_sf"/>
</dbReference>
<feature type="domain" description="RNA polymerase sigma factor 70 region 4 type 2" evidence="2">
    <location>
        <begin position="107"/>
        <end position="158"/>
    </location>
</feature>
<dbReference type="InterPro" id="IPR007627">
    <property type="entry name" value="RNA_pol_sigma70_r2"/>
</dbReference>
<dbReference type="InterPro" id="IPR036388">
    <property type="entry name" value="WH-like_DNA-bd_sf"/>
</dbReference>
<dbReference type="Gene3D" id="1.10.1740.10">
    <property type="match status" value="1"/>
</dbReference>
<evidence type="ECO:0000313" key="5">
    <source>
        <dbReference type="Proteomes" id="UP000198525"/>
    </source>
</evidence>
<name>A0A1G8NNE4_9GAMM</name>
<dbReference type="STRING" id="376427.SAMN04487954_101380"/>
<gene>
    <name evidence="4" type="ORF">SAMN04487954_101380</name>
</gene>
<evidence type="ECO:0000259" key="2">
    <source>
        <dbReference type="Pfam" id="PF08281"/>
    </source>
</evidence>
<evidence type="ECO:0000259" key="1">
    <source>
        <dbReference type="Pfam" id="PF04542"/>
    </source>
</evidence>
<reference evidence="4 5" key="1">
    <citation type="submission" date="2016-10" db="EMBL/GenBank/DDBJ databases">
        <authorList>
            <person name="de Groot N.N."/>
        </authorList>
    </citation>
    <scope>NUCLEOTIDE SEQUENCE [LARGE SCALE GENOMIC DNA]</scope>
    <source>
        <strain evidence="4 5">CGMCC 1.6133</strain>
    </source>
</reference>